<accession>A0ABQ6I877</accession>
<keyword evidence="2" id="KW-1185">Reference proteome</keyword>
<gene>
    <name evidence="1" type="ORF">GCM10025864_39270</name>
</gene>
<proteinExistence type="predicted"/>
<dbReference type="RefSeq" id="WP_284294524.1">
    <property type="nucleotide sequence ID" value="NZ_BSUK01000001.1"/>
</dbReference>
<sequence>MTIAEIYDLPINRQREAIRDWHQRTAITNAQGAGRAGIAQRPPDDIIDGYLEAERIRRALTKPRQPRGLRR</sequence>
<comment type="caution">
    <text evidence="1">The sequence shown here is derived from an EMBL/GenBank/DDBJ whole genome shotgun (WGS) entry which is preliminary data.</text>
</comment>
<name>A0ABQ6I877_9MICO</name>
<dbReference type="EMBL" id="BSUK01000001">
    <property type="protein sequence ID" value="GMA26168.1"/>
    <property type="molecule type" value="Genomic_DNA"/>
</dbReference>
<reference evidence="2" key="1">
    <citation type="journal article" date="2019" name="Int. J. Syst. Evol. Microbiol.">
        <title>The Global Catalogue of Microorganisms (GCM) 10K type strain sequencing project: providing services to taxonomists for standard genome sequencing and annotation.</title>
        <authorList>
            <consortium name="The Broad Institute Genomics Platform"/>
            <consortium name="The Broad Institute Genome Sequencing Center for Infectious Disease"/>
            <person name="Wu L."/>
            <person name="Ma J."/>
        </authorList>
    </citation>
    <scope>NUCLEOTIDE SEQUENCE [LARGE SCALE GENOMIC DNA]</scope>
    <source>
        <strain evidence="2">NBRC 106348</strain>
    </source>
</reference>
<organism evidence="1 2">
    <name type="scientific">Luteimicrobium album</name>
    <dbReference type="NCBI Taxonomy" id="1054550"/>
    <lineage>
        <taxon>Bacteria</taxon>
        <taxon>Bacillati</taxon>
        <taxon>Actinomycetota</taxon>
        <taxon>Actinomycetes</taxon>
        <taxon>Micrococcales</taxon>
        <taxon>Luteimicrobium</taxon>
    </lineage>
</organism>
<evidence type="ECO:0000313" key="1">
    <source>
        <dbReference type="EMBL" id="GMA26168.1"/>
    </source>
</evidence>
<protein>
    <submittedName>
        <fullName evidence="1">Uncharacterized protein</fullName>
    </submittedName>
</protein>
<evidence type="ECO:0000313" key="2">
    <source>
        <dbReference type="Proteomes" id="UP001157091"/>
    </source>
</evidence>
<dbReference type="Proteomes" id="UP001157091">
    <property type="component" value="Unassembled WGS sequence"/>
</dbReference>